<evidence type="ECO:0000313" key="3">
    <source>
        <dbReference type="Proteomes" id="UP000183898"/>
    </source>
</evidence>
<reference evidence="2 3" key="1">
    <citation type="submission" date="2016-10" db="EMBL/GenBank/DDBJ databases">
        <authorList>
            <person name="de Groot N.N."/>
        </authorList>
    </citation>
    <scope>NUCLEOTIDE SEQUENCE [LARGE SCALE GENOMIC DNA]</scope>
    <source>
        <strain evidence="2 3">Nl18</strain>
    </source>
</reference>
<evidence type="ECO:0000256" key="1">
    <source>
        <dbReference type="SAM" id="Phobius"/>
    </source>
</evidence>
<gene>
    <name evidence="2" type="ORF">SAMN05216404_101412</name>
</gene>
<proteinExistence type="predicted"/>
<dbReference type="AlphaFoldDB" id="A0A1H8C2W6"/>
<dbReference type="RefSeq" id="WP_074743887.1">
    <property type="nucleotide sequence ID" value="NZ_FOCT01000001.1"/>
</dbReference>
<keyword evidence="1" id="KW-0812">Transmembrane</keyword>
<organism evidence="2 3">
    <name type="scientific">Nitrosospira multiformis</name>
    <dbReference type="NCBI Taxonomy" id="1231"/>
    <lineage>
        <taxon>Bacteria</taxon>
        <taxon>Pseudomonadati</taxon>
        <taxon>Pseudomonadota</taxon>
        <taxon>Betaproteobacteria</taxon>
        <taxon>Nitrosomonadales</taxon>
        <taxon>Nitrosomonadaceae</taxon>
        <taxon>Nitrosospira</taxon>
    </lineage>
</organism>
<keyword evidence="1" id="KW-0472">Membrane</keyword>
<dbReference type="EMBL" id="FOCT01000001">
    <property type="protein sequence ID" value="SEM88417.1"/>
    <property type="molecule type" value="Genomic_DNA"/>
</dbReference>
<protein>
    <submittedName>
        <fullName evidence="2">Uncharacterized protein</fullName>
    </submittedName>
</protein>
<keyword evidence="1" id="KW-1133">Transmembrane helix</keyword>
<evidence type="ECO:0000313" key="2">
    <source>
        <dbReference type="EMBL" id="SEM88417.1"/>
    </source>
</evidence>
<sequence>MKPYEYIPPPAEALLAPAVLRTRQESPYVDLLSLVFWTAIACLVIFTSKTAYGQLLGLFPAALPFLPPLFQYWEERANQRQIQFLKTYTFPSLIEERVKERYPHLSAEQLSLVTLGLRQFFLLSKTSGRPLSMPSRVVDAAWHEFILLTREYADFCREGMGRFLHHTPNESIHSICNNGGRNGRNIWQLACDWEGINAWSPSQLPFLFQIDTLLNIPDGITHSLDAYEEEMNFQCATGYLS</sequence>
<dbReference type="Proteomes" id="UP000183898">
    <property type="component" value="Unassembled WGS sequence"/>
</dbReference>
<accession>A0A1H8C2W6</accession>
<feature type="transmembrane region" description="Helical" evidence="1">
    <location>
        <begin position="28"/>
        <end position="46"/>
    </location>
</feature>
<name>A0A1H8C2W6_9PROT</name>